<feature type="region of interest" description="Disordered" evidence="1">
    <location>
        <begin position="369"/>
        <end position="445"/>
    </location>
</feature>
<sequence>MNVQPYSDEAKQQVWEAYDALDEKHKRAFARSVAKHDPVLFKYWARHSHLPGGYTLKRVVYREHSYGKNLDKALQEYDEGELAADVVATFLMKEGLVDSFLSDIPPDLDDQQYAQYIDDRAKESDSVFAELATVFMKCYRPECGKHERADVADSDNEMKYLVERMDNHADALEELASSLRLAKILNKESVIELVDAASEDVERLIELMRQYRESTDIPEVEFKSPDDVHEHVEALCNALNEGKERDQLVRFLSALAKSLRALRVSHRSATERTRLENLRDEAAGEVDEASKAVNPTWAYKAGLQGSEWLRWVFQISDEELDETEQGLRGDGYNRLAEFIGVGDANWIVDKPEDSPEECKQDVLETEEVLAPENESAGTPPDAADSAEEQLPEEAPVSETASPEIEQKLDKTESLASPPKNESSDHHKPDPDPDPEPEPDKSPTKQKVVWPIGSAQDVAVRLAADLGEKKHLKKVIPELVWKLVAEGHIDIACHVTRMAETALGADEIDIHSWAWELLSLAPYVEYQRYEIQDRMQELVLEADVGERLFDNTAHWYRLSLRLLLVACGLRPAIMAPGAGTSEILAQLHFGEYQGLHQLNESVTKFSRLNIMPEPRLINNVLTEEEWKEAFAEVEREIQHWRLAASTFKTNFQPANQMWKEWLKPEGVFGEMLAWFEQNDKAALKKLEQLCSTTNIDELISSTRNKHSQTVVGVAKRQLARHAEEALSLANRWVELKRERFEQESCYGRDHFRKIRDLLSEKKALVEKELGEIKAQNGDAASPNRIAADLVQCVIERTQSCMNGRYKRAMIPSDHTDILDQCLLRFPNYSAGQDEVYFYSLKLDELDSITGLGVLQEMVKVLAEGLPAYHEVFDIHCEKGNLNAAELILDILEGNADEPELIEQLQSRLQAAHVGWEGRYGTELAKVEGRLGDAMAKTLLSSTEFKDWSDKLQLRQKQLKDGTLRSEGLYFQYMNEFHEIDSCIEQGREQGQNEIHKRLEKLSDISPANRDRILSVLDQGDVYLANDYIDRLEAEGALIEAQGITEDDYSSTPAVLHTLEKLAKFERRDSSLCVKAVRSGQTFHSIDFSAMDEGLRAEYADILQFWFDFRIPTRKRGDEKSPETLLRGLGFGECRVVRNASVAPWICVETSEDVSCPVPQLGSEANGRYYVQFSPKKTPENLISSLNFDAAHSDACIVFYLGQYPERDRRKLSHVCREHKKTVIVVDDLLMIAMATGLENKLDTFFKATLPFTYLMPYPASSSSPLSASSWQSSFL</sequence>
<protein>
    <submittedName>
        <fullName evidence="2">Uncharacterized protein</fullName>
    </submittedName>
</protein>
<evidence type="ECO:0000313" key="3">
    <source>
        <dbReference type="Proteomes" id="UP000366872"/>
    </source>
</evidence>
<accession>A0A6C2U9U9</accession>
<evidence type="ECO:0000256" key="1">
    <source>
        <dbReference type="SAM" id="MobiDB-lite"/>
    </source>
</evidence>
<organism evidence="2 3">
    <name type="scientific">Pontiella desulfatans</name>
    <dbReference type="NCBI Taxonomy" id="2750659"/>
    <lineage>
        <taxon>Bacteria</taxon>
        <taxon>Pseudomonadati</taxon>
        <taxon>Kiritimatiellota</taxon>
        <taxon>Kiritimatiellia</taxon>
        <taxon>Kiritimatiellales</taxon>
        <taxon>Pontiellaceae</taxon>
        <taxon>Pontiella</taxon>
    </lineage>
</organism>
<reference evidence="2 3" key="1">
    <citation type="submission" date="2019-04" db="EMBL/GenBank/DDBJ databases">
        <authorList>
            <person name="Van Vliet M D."/>
        </authorList>
    </citation>
    <scope>NUCLEOTIDE SEQUENCE [LARGE SCALE GENOMIC DNA]</scope>
    <source>
        <strain evidence="2 3">F1</strain>
    </source>
</reference>
<proteinExistence type="predicted"/>
<dbReference type="Proteomes" id="UP000366872">
    <property type="component" value="Unassembled WGS sequence"/>
</dbReference>
<dbReference type="EMBL" id="CAAHFG010000003">
    <property type="protein sequence ID" value="VGO16633.1"/>
    <property type="molecule type" value="Genomic_DNA"/>
</dbReference>
<dbReference type="RefSeq" id="WP_136082121.1">
    <property type="nucleotide sequence ID" value="NZ_CAAHFG010000003.1"/>
</dbReference>
<keyword evidence="3" id="KW-1185">Reference proteome</keyword>
<feature type="compositionally biased region" description="Basic and acidic residues" evidence="1">
    <location>
        <begin position="421"/>
        <end position="430"/>
    </location>
</feature>
<evidence type="ECO:0000313" key="2">
    <source>
        <dbReference type="EMBL" id="VGO16633.1"/>
    </source>
</evidence>
<name>A0A6C2U9U9_PONDE</name>
<dbReference type="AlphaFoldDB" id="A0A6C2U9U9"/>
<gene>
    <name evidence="2" type="ORF">PDESU_05224</name>
</gene>